<dbReference type="SUPFAM" id="SSF48179">
    <property type="entry name" value="6-phosphogluconate dehydrogenase C-terminal domain-like"/>
    <property type="match status" value="1"/>
</dbReference>
<comment type="caution">
    <text evidence="4">The sequence shown here is derived from an EMBL/GenBank/DDBJ whole genome shotgun (WGS) entry which is preliminary data.</text>
</comment>
<organism evidence="4 5">
    <name type="scientific">Halococcus saccharolyticus DSM 5350</name>
    <dbReference type="NCBI Taxonomy" id="1227455"/>
    <lineage>
        <taxon>Archaea</taxon>
        <taxon>Methanobacteriati</taxon>
        <taxon>Methanobacteriota</taxon>
        <taxon>Stenosarchaea group</taxon>
        <taxon>Halobacteria</taxon>
        <taxon>Halobacteriales</taxon>
        <taxon>Halococcaceae</taxon>
        <taxon>Halococcus</taxon>
    </lineage>
</organism>
<dbReference type="Gene3D" id="1.10.1040.10">
    <property type="entry name" value="N-(1-d-carboxylethyl)-l-norvaline Dehydrogenase, domain 2"/>
    <property type="match status" value="1"/>
</dbReference>
<dbReference type="Pfam" id="PF03446">
    <property type="entry name" value="NAD_binding_2"/>
    <property type="match status" value="1"/>
</dbReference>
<dbReference type="GO" id="GO:0050661">
    <property type="term" value="F:NADP binding"/>
    <property type="evidence" value="ECO:0007669"/>
    <property type="project" value="InterPro"/>
</dbReference>
<keyword evidence="5" id="KW-1185">Reference proteome</keyword>
<sequence length="357" mass="38962">MTADPDSSRDEPRVDSVGLIGAGRVGQWFVTNLADADYEPVVFDVDPEAVAAAVESGTVAAESPADVADRAKVVVLSLPGRETVEITMEGEDGVLETLGSDQIVLDTGTTPPSLDVRYQSICHERGAGYVDCGITHQGPGEYDDDRGPAYTMFAGGTPEDYEQVRPVIEILSHRHEFFEGIGNGHVVKAANVLRATCLAAIAAEVTEFLTQNGVDPERVVGLLEWNIPGAYFGTEYRSAEGFEHTTNADEHDTGDRGFRVDQQGIHTRMRSSDWAKDPSYALAIAHASNTYVPLLTAAHQTQLAAENYGAAVLDRNLEFNDPDWHHPSRITSVYRAFNRPQEEWDRLSRRGGDEESD</sequence>
<dbReference type="InterPro" id="IPR008927">
    <property type="entry name" value="6-PGluconate_DH-like_C_sf"/>
</dbReference>
<dbReference type="GO" id="GO:0008442">
    <property type="term" value="F:3-hydroxyisobutyrate dehydrogenase activity"/>
    <property type="evidence" value="ECO:0007669"/>
    <property type="project" value="TreeGrafter"/>
</dbReference>
<evidence type="ECO:0000256" key="2">
    <source>
        <dbReference type="ARBA" id="ARBA00023027"/>
    </source>
</evidence>
<keyword evidence="2" id="KW-0520">NAD</keyword>
<dbReference type="InParanoid" id="M0MME2"/>
<dbReference type="PANTHER" id="PTHR22981:SF7">
    <property type="entry name" value="3-HYDROXYISOBUTYRATE DEHYDROGENASE, MITOCHONDRIAL"/>
    <property type="match status" value="1"/>
</dbReference>
<dbReference type="OrthoDB" id="23890at2157"/>
<dbReference type="InterPro" id="IPR036291">
    <property type="entry name" value="NAD(P)-bd_dom_sf"/>
</dbReference>
<dbReference type="AlphaFoldDB" id="M0MME2"/>
<evidence type="ECO:0000259" key="3">
    <source>
        <dbReference type="Pfam" id="PF03446"/>
    </source>
</evidence>
<evidence type="ECO:0000256" key="1">
    <source>
        <dbReference type="ARBA" id="ARBA00023002"/>
    </source>
</evidence>
<dbReference type="PATRIC" id="fig|1227455.4.peg.847"/>
<dbReference type="InterPro" id="IPR006115">
    <property type="entry name" value="6PGDH_NADP-bd"/>
</dbReference>
<dbReference type="GO" id="GO:0006574">
    <property type="term" value="P:L-valine catabolic process"/>
    <property type="evidence" value="ECO:0007669"/>
    <property type="project" value="TreeGrafter"/>
</dbReference>
<accession>M0MME2</accession>
<keyword evidence="1" id="KW-0560">Oxidoreductase</keyword>
<dbReference type="SUPFAM" id="SSF51735">
    <property type="entry name" value="NAD(P)-binding Rossmann-fold domains"/>
    <property type="match status" value="1"/>
</dbReference>
<protein>
    <submittedName>
        <fullName evidence="4">Tartronate semialdehyde reductase</fullName>
    </submittedName>
</protein>
<dbReference type="RefSeq" id="WP_006076690.1">
    <property type="nucleotide sequence ID" value="NZ_AOMD01000013.1"/>
</dbReference>
<dbReference type="Gene3D" id="3.40.50.720">
    <property type="entry name" value="NAD(P)-binding Rossmann-like Domain"/>
    <property type="match status" value="1"/>
</dbReference>
<reference evidence="4 5" key="1">
    <citation type="journal article" date="2014" name="PLoS Genet.">
        <title>Phylogenetically driven sequencing of extremely halophilic archaea reveals strategies for static and dynamic osmo-response.</title>
        <authorList>
            <person name="Becker E.A."/>
            <person name="Seitzer P.M."/>
            <person name="Tritt A."/>
            <person name="Larsen D."/>
            <person name="Krusor M."/>
            <person name="Yao A.I."/>
            <person name="Wu D."/>
            <person name="Madern D."/>
            <person name="Eisen J.A."/>
            <person name="Darling A.E."/>
            <person name="Facciotti M.T."/>
        </authorList>
    </citation>
    <scope>NUCLEOTIDE SEQUENCE [LARGE SCALE GENOMIC DNA]</scope>
    <source>
        <strain evidence="4 5">DSM 5350</strain>
    </source>
</reference>
<dbReference type="EMBL" id="AOMD01000013">
    <property type="protein sequence ID" value="EMA46513.1"/>
    <property type="molecule type" value="Genomic_DNA"/>
</dbReference>
<proteinExistence type="predicted"/>
<feature type="domain" description="6-phosphogluconate dehydrogenase NADP-binding" evidence="3">
    <location>
        <begin position="17"/>
        <end position="173"/>
    </location>
</feature>
<gene>
    <name evidence="4" type="ORF">C449_04170</name>
</gene>
<dbReference type="InterPro" id="IPR013328">
    <property type="entry name" value="6PGD_dom2"/>
</dbReference>
<evidence type="ECO:0000313" key="4">
    <source>
        <dbReference type="EMBL" id="EMA46513.1"/>
    </source>
</evidence>
<dbReference type="PANTHER" id="PTHR22981">
    <property type="entry name" value="3-HYDROXYISOBUTYRATE DEHYDROGENASE-RELATED"/>
    <property type="match status" value="1"/>
</dbReference>
<name>M0MME2_9EURY</name>
<evidence type="ECO:0000313" key="5">
    <source>
        <dbReference type="Proteomes" id="UP000011669"/>
    </source>
</evidence>
<dbReference type="Proteomes" id="UP000011669">
    <property type="component" value="Unassembled WGS sequence"/>
</dbReference>
<dbReference type="STRING" id="1227455.C449_04170"/>